<accession>A0A4S2KBV6</accession>
<evidence type="ECO:0000256" key="1">
    <source>
        <dbReference type="SAM" id="MobiDB-lite"/>
    </source>
</evidence>
<evidence type="ECO:0000313" key="3">
    <source>
        <dbReference type="Proteomes" id="UP000310200"/>
    </source>
</evidence>
<comment type="caution">
    <text evidence="2">The sequence shown here is derived from an EMBL/GenBank/DDBJ whole genome shotgun (WGS) entry which is preliminary data.</text>
</comment>
<dbReference type="AlphaFoldDB" id="A0A4S2KBV6"/>
<protein>
    <submittedName>
        <fullName evidence="2">Uncharacterized protein</fullName>
    </submittedName>
</protein>
<feature type="non-terminal residue" evidence="2">
    <location>
        <position position="211"/>
    </location>
</feature>
<feature type="compositionally biased region" description="Polar residues" evidence="1">
    <location>
        <begin position="201"/>
        <end position="211"/>
    </location>
</feature>
<gene>
    <name evidence="2" type="ORF">DBV15_11478</name>
</gene>
<feature type="region of interest" description="Disordered" evidence="1">
    <location>
        <begin position="191"/>
        <end position="211"/>
    </location>
</feature>
<dbReference type="Proteomes" id="UP000310200">
    <property type="component" value="Unassembled WGS sequence"/>
</dbReference>
<keyword evidence="3" id="KW-1185">Reference proteome</keyword>
<dbReference type="EMBL" id="QBLH01002909">
    <property type="protein sequence ID" value="TGZ46256.1"/>
    <property type="molecule type" value="Genomic_DNA"/>
</dbReference>
<organism evidence="2 3">
    <name type="scientific">Temnothorax longispinosus</name>
    <dbReference type="NCBI Taxonomy" id="300112"/>
    <lineage>
        <taxon>Eukaryota</taxon>
        <taxon>Metazoa</taxon>
        <taxon>Ecdysozoa</taxon>
        <taxon>Arthropoda</taxon>
        <taxon>Hexapoda</taxon>
        <taxon>Insecta</taxon>
        <taxon>Pterygota</taxon>
        <taxon>Neoptera</taxon>
        <taxon>Endopterygota</taxon>
        <taxon>Hymenoptera</taxon>
        <taxon>Apocrita</taxon>
        <taxon>Aculeata</taxon>
        <taxon>Formicoidea</taxon>
        <taxon>Formicidae</taxon>
        <taxon>Myrmicinae</taxon>
        <taxon>Temnothorax</taxon>
    </lineage>
</organism>
<proteinExistence type="predicted"/>
<sequence length="211" mass="23738">MGDSNKNSSYSTIINVYARRGGGLTRTRTSQGWPQSETTEPSTVTVLNLNGVTEKSKGKKSRCSSLWLAARSLAKFMPRRLSMAVASELPHYELITETVADNFAIKVPARAMLLTLLRFRLFVFMVEQREWSEIEPSLRARSGVSIADSGNRLRDQSRDYFHRFMPVTCHVAGWLAGLAVFSRSLLGENFPSTRSEDPSSFFLQPANQRLR</sequence>
<name>A0A4S2KBV6_9HYME</name>
<reference evidence="2 3" key="1">
    <citation type="journal article" date="2019" name="Philos. Trans. R. Soc. Lond., B, Biol. Sci.">
        <title>Ant behaviour and brain gene expression of defending hosts depend on the ecological success of the intruding social parasite.</title>
        <authorList>
            <person name="Kaur R."/>
            <person name="Stoldt M."/>
            <person name="Jongepier E."/>
            <person name="Feldmeyer B."/>
            <person name="Menzel F."/>
            <person name="Bornberg-Bauer E."/>
            <person name="Foitzik S."/>
        </authorList>
    </citation>
    <scope>NUCLEOTIDE SEQUENCE [LARGE SCALE GENOMIC DNA]</scope>
    <source>
        <tissue evidence="2">Whole body</tissue>
    </source>
</reference>
<evidence type="ECO:0000313" key="2">
    <source>
        <dbReference type="EMBL" id="TGZ46256.1"/>
    </source>
</evidence>